<dbReference type="SUPFAM" id="SSF53098">
    <property type="entry name" value="Ribonuclease H-like"/>
    <property type="match status" value="1"/>
</dbReference>
<dbReference type="InterPro" id="IPR012337">
    <property type="entry name" value="RNaseH-like_sf"/>
</dbReference>
<evidence type="ECO:0000313" key="2">
    <source>
        <dbReference type="Proteomes" id="UP001556709"/>
    </source>
</evidence>
<dbReference type="RefSeq" id="WP_367991138.1">
    <property type="nucleotide sequence ID" value="NZ_JBAKFM010000005.1"/>
</dbReference>
<proteinExistence type="predicted"/>
<dbReference type="Proteomes" id="UP001556709">
    <property type="component" value="Unassembled WGS sequence"/>
</dbReference>
<organism evidence="1 2">
    <name type="scientific">Spiribacter pallidus</name>
    <dbReference type="NCBI Taxonomy" id="1987936"/>
    <lineage>
        <taxon>Bacteria</taxon>
        <taxon>Pseudomonadati</taxon>
        <taxon>Pseudomonadota</taxon>
        <taxon>Gammaproteobacteria</taxon>
        <taxon>Chromatiales</taxon>
        <taxon>Ectothiorhodospiraceae</taxon>
        <taxon>Spiribacter</taxon>
    </lineage>
</organism>
<name>A0ABV3TF91_9GAMM</name>
<reference evidence="1 2" key="1">
    <citation type="submission" date="2024-02" db="EMBL/GenBank/DDBJ databases">
        <title>New especies of Spiribacter isolated from saline water.</title>
        <authorList>
            <person name="Leon M.J."/>
            <person name="De La Haba R."/>
            <person name="Sanchez-Porro C."/>
            <person name="Ventosa A."/>
        </authorList>
    </citation>
    <scope>NUCLEOTIDE SEQUENCE [LARGE SCALE GENOMIC DNA]</scope>
    <source>
        <strain evidence="2">ag22IC6-390</strain>
    </source>
</reference>
<evidence type="ECO:0000313" key="1">
    <source>
        <dbReference type="EMBL" id="MEX0469928.1"/>
    </source>
</evidence>
<comment type="caution">
    <text evidence="1">The sequence shown here is derived from an EMBL/GenBank/DDBJ whole genome shotgun (WGS) entry which is preliminary data.</text>
</comment>
<evidence type="ECO:0008006" key="3">
    <source>
        <dbReference type="Google" id="ProtNLM"/>
    </source>
</evidence>
<protein>
    <recommendedName>
        <fullName evidence="3">Exonuclease domain-containing protein</fullName>
    </recommendedName>
</protein>
<accession>A0ABV3TF91</accession>
<dbReference type="Gene3D" id="3.30.420.10">
    <property type="entry name" value="Ribonuclease H-like superfamily/Ribonuclease H"/>
    <property type="match status" value="1"/>
</dbReference>
<dbReference type="EMBL" id="JBAKFM010000005">
    <property type="protein sequence ID" value="MEX0469928.1"/>
    <property type="molecule type" value="Genomic_DNA"/>
</dbReference>
<dbReference type="InterPro" id="IPR036397">
    <property type="entry name" value="RNaseH_sf"/>
</dbReference>
<keyword evidence="2" id="KW-1185">Reference proteome</keyword>
<sequence>MTTKMLVFDIETDGLLEQMTTIHCAVVKDYLTGEVLEYRPDQIEQFVRSLDGQVVIGHNIIGFDLPAIDKWCDLNQEHFIGEFYPQPKMEIDTLVMSRLLNPDRERPAGLPQRVGPHSLEAWGYRTGIYKGQYGKQHNAFDQFSEEMLDYCKQDVEVTEQVYKHLLKEMDG</sequence>
<gene>
    <name evidence="1" type="ORF">V6X73_09335</name>
</gene>